<keyword evidence="1" id="KW-0472">Membrane</keyword>
<dbReference type="InterPro" id="IPR032466">
    <property type="entry name" value="Metal_Hydrolase"/>
</dbReference>
<proteinExistence type="predicted"/>
<dbReference type="GO" id="GO:0004038">
    <property type="term" value="F:allantoinase activity"/>
    <property type="evidence" value="ECO:0007669"/>
    <property type="project" value="TreeGrafter"/>
</dbReference>
<dbReference type="Gene3D" id="2.30.40.10">
    <property type="entry name" value="Urease, subunit C, domain 1"/>
    <property type="match status" value="1"/>
</dbReference>
<dbReference type="SUPFAM" id="SSF51556">
    <property type="entry name" value="Metallo-dependent hydrolases"/>
    <property type="match status" value="1"/>
</dbReference>
<dbReference type="SUPFAM" id="SSF51338">
    <property type="entry name" value="Composite domain of metallo-dependent hydrolases"/>
    <property type="match status" value="1"/>
</dbReference>
<keyword evidence="3" id="KW-1185">Reference proteome</keyword>
<dbReference type="GO" id="GO:0005737">
    <property type="term" value="C:cytoplasm"/>
    <property type="evidence" value="ECO:0007669"/>
    <property type="project" value="TreeGrafter"/>
</dbReference>
<feature type="transmembrane region" description="Helical" evidence="1">
    <location>
        <begin position="53"/>
        <end position="74"/>
    </location>
</feature>
<evidence type="ECO:0008006" key="4">
    <source>
        <dbReference type="Google" id="ProtNLM"/>
    </source>
</evidence>
<dbReference type="Proteomes" id="UP000309038">
    <property type="component" value="Unassembled WGS sequence"/>
</dbReference>
<name>A0A4S4KBN0_9APHY</name>
<protein>
    <recommendedName>
        <fullName evidence="4">Amidohydrolase-related domain-containing protein</fullName>
    </recommendedName>
</protein>
<gene>
    <name evidence="2" type="ORF">EW026_g6254</name>
</gene>
<reference evidence="2 3" key="1">
    <citation type="submission" date="2019-02" db="EMBL/GenBank/DDBJ databases">
        <title>Genome sequencing of the rare red list fungi Phlebia centrifuga.</title>
        <authorList>
            <person name="Buettner E."/>
            <person name="Kellner H."/>
        </authorList>
    </citation>
    <scope>NUCLEOTIDE SEQUENCE [LARGE SCALE GENOMIC DNA]</scope>
    <source>
        <strain evidence="2 3">DSM 108282</strain>
    </source>
</reference>
<keyword evidence="1" id="KW-0812">Transmembrane</keyword>
<dbReference type="Gene3D" id="3.20.20.140">
    <property type="entry name" value="Metal-dependent hydrolases"/>
    <property type="match status" value="1"/>
</dbReference>
<dbReference type="InterPro" id="IPR011059">
    <property type="entry name" value="Metal-dep_hydrolase_composite"/>
</dbReference>
<dbReference type="PANTHER" id="PTHR43668:SF5">
    <property type="entry name" value="AMIDOHYDROLASE 3 DOMAIN-CONTAINING PROTEIN"/>
    <property type="match status" value="1"/>
</dbReference>
<dbReference type="InterPro" id="IPR050138">
    <property type="entry name" value="DHOase/Allantoinase_Hydrolase"/>
</dbReference>
<accession>A0A4S4KBN0</accession>
<dbReference type="EMBL" id="SGPJ01000326">
    <property type="protein sequence ID" value="THG95395.1"/>
    <property type="molecule type" value="Genomic_DNA"/>
</dbReference>
<organism evidence="2 3">
    <name type="scientific">Hermanssonia centrifuga</name>
    <dbReference type="NCBI Taxonomy" id="98765"/>
    <lineage>
        <taxon>Eukaryota</taxon>
        <taxon>Fungi</taxon>
        <taxon>Dikarya</taxon>
        <taxon>Basidiomycota</taxon>
        <taxon>Agaricomycotina</taxon>
        <taxon>Agaricomycetes</taxon>
        <taxon>Polyporales</taxon>
        <taxon>Meruliaceae</taxon>
        <taxon>Hermanssonia</taxon>
    </lineage>
</organism>
<dbReference type="AlphaFoldDB" id="A0A4S4KBN0"/>
<dbReference type="GO" id="GO:0006145">
    <property type="term" value="P:purine nucleobase catabolic process"/>
    <property type="evidence" value="ECO:0007669"/>
    <property type="project" value="TreeGrafter"/>
</dbReference>
<dbReference type="PANTHER" id="PTHR43668">
    <property type="entry name" value="ALLANTOINASE"/>
    <property type="match status" value="1"/>
</dbReference>
<keyword evidence="1" id="KW-1133">Transmembrane helix</keyword>
<evidence type="ECO:0000313" key="2">
    <source>
        <dbReference type="EMBL" id="THG95395.1"/>
    </source>
</evidence>
<evidence type="ECO:0000313" key="3">
    <source>
        <dbReference type="Proteomes" id="UP000309038"/>
    </source>
</evidence>
<feature type="transmembrane region" description="Helical" evidence="1">
    <location>
        <begin position="126"/>
        <end position="146"/>
    </location>
</feature>
<evidence type="ECO:0000256" key="1">
    <source>
        <dbReference type="SAM" id="Phobius"/>
    </source>
</evidence>
<sequence>MANVCDALALPLHSTLSVSSHLRPRFHTSSSPMFVILVNAQTASRYFKKGLEWIWLIVSFAALIAAPVAVYFVALHSLPDDTNSDDNNNNDRDRDRFDDDDQTLRQGALPRLVGTLRHGRSSIRTILPIAVALACFLFLLYGFAFGQGIKFWEAYSRAGLSPQAAAAVSRCRSIQAKPAPPLDFAKRSQSDRFAPGTKPILLKNAKIWTGEKNGTEVVHADILLDKGLIKGIGQTNLAKILKSYKDDIEVIDVKNAWVTPGIVDLHSHLGDASSPELDGASGDDNLLHGPILPWLRALDGLNTHDDSYRLSIAGDVTTALILPGSANAIGLFSETLETILQ</sequence>
<comment type="caution">
    <text evidence="2">The sequence shown here is derived from an EMBL/GenBank/DDBJ whole genome shotgun (WGS) entry which is preliminary data.</text>
</comment>